<organism evidence="2 3">
    <name type="scientific">Helicobacter fennelliae</name>
    <dbReference type="NCBI Taxonomy" id="215"/>
    <lineage>
        <taxon>Bacteria</taxon>
        <taxon>Pseudomonadati</taxon>
        <taxon>Campylobacterota</taxon>
        <taxon>Epsilonproteobacteria</taxon>
        <taxon>Campylobacterales</taxon>
        <taxon>Helicobacteraceae</taxon>
        <taxon>Helicobacter</taxon>
    </lineage>
</organism>
<protein>
    <submittedName>
        <fullName evidence="2">Uncharacterized protein</fullName>
    </submittedName>
</protein>
<evidence type="ECO:0000313" key="2">
    <source>
        <dbReference type="EMBL" id="SQB99019.1"/>
    </source>
</evidence>
<accession>A0A2X3DHW8</accession>
<keyword evidence="1" id="KW-1133">Transmembrane helix</keyword>
<dbReference type="EMBL" id="UAWL01000006">
    <property type="protein sequence ID" value="SQB99019.1"/>
    <property type="molecule type" value="Genomic_DNA"/>
</dbReference>
<dbReference type="Proteomes" id="UP000250166">
    <property type="component" value="Unassembled WGS sequence"/>
</dbReference>
<dbReference type="RefSeq" id="WP_181461839.1">
    <property type="nucleotide sequence ID" value="NZ_JAERIV010000002.1"/>
</dbReference>
<sequence length="52" mass="6240">MPTTTEYKIMREAYEKELDRLWQRSIFLATFMTLAWGGYSAFIVNFLKEKIT</sequence>
<evidence type="ECO:0000256" key="1">
    <source>
        <dbReference type="SAM" id="Phobius"/>
    </source>
</evidence>
<name>A0A2X3DHW8_9HELI</name>
<evidence type="ECO:0000313" key="3">
    <source>
        <dbReference type="Proteomes" id="UP000250166"/>
    </source>
</evidence>
<keyword evidence="1" id="KW-0472">Membrane</keyword>
<reference evidence="2 3" key="1">
    <citation type="submission" date="2018-06" db="EMBL/GenBank/DDBJ databases">
        <authorList>
            <consortium name="Pathogen Informatics"/>
            <person name="Doyle S."/>
        </authorList>
    </citation>
    <scope>NUCLEOTIDE SEQUENCE [LARGE SCALE GENOMIC DNA]</scope>
    <source>
        <strain evidence="2 3">NCTC13102</strain>
    </source>
</reference>
<proteinExistence type="predicted"/>
<keyword evidence="1" id="KW-0812">Transmembrane</keyword>
<feature type="transmembrane region" description="Helical" evidence="1">
    <location>
        <begin position="26"/>
        <end position="47"/>
    </location>
</feature>
<dbReference type="AlphaFoldDB" id="A0A2X3DHW8"/>
<gene>
    <name evidence="2" type="ORF">NCTC13102_01493</name>
</gene>